<accession>A0A5N7MQX6</accession>
<evidence type="ECO:0000259" key="3">
    <source>
        <dbReference type="PROSITE" id="PS51898"/>
    </source>
</evidence>
<keyword evidence="2" id="KW-0233">DNA recombination</keyword>
<evidence type="ECO:0000256" key="2">
    <source>
        <dbReference type="ARBA" id="ARBA00023172"/>
    </source>
</evidence>
<protein>
    <submittedName>
        <fullName evidence="4">Tyrosine-type recombinase/integrase</fullName>
    </submittedName>
</protein>
<dbReference type="GO" id="GO:0003677">
    <property type="term" value="F:DNA binding"/>
    <property type="evidence" value="ECO:0007669"/>
    <property type="project" value="InterPro"/>
</dbReference>
<feature type="domain" description="Tyr recombinase" evidence="3">
    <location>
        <begin position="179"/>
        <end position="399"/>
    </location>
</feature>
<dbReference type="PANTHER" id="PTHR30349">
    <property type="entry name" value="PHAGE INTEGRASE-RELATED"/>
    <property type="match status" value="1"/>
</dbReference>
<name>A0A5N7MQX6_9HYPH</name>
<dbReference type="PANTHER" id="PTHR30349:SF64">
    <property type="entry name" value="PROPHAGE INTEGRASE INTD-RELATED"/>
    <property type="match status" value="1"/>
</dbReference>
<dbReference type="EMBL" id="VOSK01000227">
    <property type="protein sequence ID" value="MPR29411.1"/>
    <property type="molecule type" value="Genomic_DNA"/>
</dbReference>
<dbReference type="Gene3D" id="1.10.443.10">
    <property type="entry name" value="Intergrase catalytic core"/>
    <property type="match status" value="1"/>
</dbReference>
<proteinExistence type="predicted"/>
<keyword evidence="1" id="KW-0229">DNA integration</keyword>
<gene>
    <name evidence="4" type="ORF">FS320_31045</name>
</gene>
<dbReference type="InterPro" id="IPR002104">
    <property type="entry name" value="Integrase_catalytic"/>
</dbReference>
<keyword evidence="5" id="KW-1185">Reference proteome</keyword>
<evidence type="ECO:0000313" key="5">
    <source>
        <dbReference type="Proteomes" id="UP000403266"/>
    </source>
</evidence>
<evidence type="ECO:0000313" key="4">
    <source>
        <dbReference type="EMBL" id="MPR29411.1"/>
    </source>
</evidence>
<dbReference type="CDD" id="cd00397">
    <property type="entry name" value="DNA_BRE_C"/>
    <property type="match status" value="1"/>
</dbReference>
<dbReference type="SUPFAM" id="SSF56349">
    <property type="entry name" value="DNA breaking-rejoining enzymes"/>
    <property type="match status" value="1"/>
</dbReference>
<dbReference type="GO" id="GO:0015074">
    <property type="term" value="P:DNA integration"/>
    <property type="evidence" value="ECO:0007669"/>
    <property type="project" value="UniProtKB-KW"/>
</dbReference>
<dbReference type="PROSITE" id="PS51898">
    <property type="entry name" value="TYR_RECOMBINASE"/>
    <property type="match status" value="1"/>
</dbReference>
<dbReference type="Pfam" id="PF00589">
    <property type="entry name" value="Phage_integrase"/>
    <property type="match status" value="1"/>
</dbReference>
<reference evidence="4 5" key="1">
    <citation type="journal article" date="2019" name="Syst. Appl. Microbiol.">
        <title>Microvirga tunisiensis sp. nov., a root nodule symbiotic bacterium isolated from Lupinus micranthus and L. luteus grown in Northern Tunisia.</title>
        <authorList>
            <person name="Msaddak A."/>
            <person name="Rejili M."/>
            <person name="Duran D."/>
            <person name="Mars M."/>
            <person name="Palacios J.M."/>
            <person name="Ruiz-Argueso T."/>
            <person name="Rey L."/>
            <person name="Imperial J."/>
        </authorList>
    </citation>
    <scope>NUCLEOTIDE SEQUENCE [LARGE SCALE GENOMIC DNA]</scope>
    <source>
        <strain evidence="4 5">Lmie10</strain>
    </source>
</reference>
<comment type="caution">
    <text evidence="4">The sequence shown here is derived from an EMBL/GenBank/DDBJ whole genome shotgun (WGS) entry which is preliminary data.</text>
</comment>
<dbReference type="InterPro" id="IPR011010">
    <property type="entry name" value="DNA_brk_join_enz"/>
</dbReference>
<evidence type="ECO:0000256" key="1">
    <source>
        <dbReference type="ARBA" id="ARBA00022908"/>
    </source>
</evidence>
<dbReference type="GO" id="GO:0006310">
    <property type="term" value="P:DNA recombination"/>
    <property type="evidence" value="ECO:0007669"/>
    <property type="project" value="UniProtKB-KW"/>
</dbReference>
<dbReference type="AlphaFoldDB" id="A0A5N7MQX6"/>
<organism evidence="4 5">
    <name type="scientific">Microvirga tunisiensis</name>
    <dbReference type="NCBI Taxonomy" id="2108360"/>
    <lineage>
        <taxon>Bacteria</taxon>
        <taxon>Pseudomonadati</taxon>
        <taxon>Pseudomonadota</taxon>
        <taxon>Alphaproteobacteria</taxon>
        <taxon>Hyphomicrobiales</taxon>
        <taxon>Methylobacteriaceae</taxon>
        <taxon>Microvirga</taxon>
    </lineage>
</organism>
<sequence length="412" mass="47317">MYAEIAPFRVKTIRFSSGERFPAIVDANGILAYAPTLYAALVLRSREGSSGTLENHLRAIVIALNWAAARGIDLWAKIASVDLLTTFEIENLRTALRVNYQKEVSAKTQKSPRKRRKPTTVGHSTYYNRCHMVRDFLAWHVRNVVQRIKTSDPKLPEARHRLDMFERQMVENLAKPHPREREGIDEPTQELFLEAIRPGSPLNPFQKKHQPRNYALLLLYYVTSIRRAEGMKIKGEHLIGLGSDKPSLVIVRDPDDPADPRGVEPRIKTLPREVPLSRELATALLEWVVRHRTDPNRYPGAKRTPYVFVSRTGKPIGARTINDMFELLRKRVPGLPDDFTTHLLRHTGNDRFSAAADAQGLKEAEEKQARNYIMGWTKNSNQGDRYTRRHTRRRAQALMTRMQQKSTEGHNR</sequence>
<dbReference type="InterPro" id="IPR013762">
    <property type="entry name" value="Integrase-like_cat_sf"/>
</dbReference>
<dbReference type="OrthoDB" id="6819422at2"/>
<dbReference type="Proteomes" id="UP000403266">
    <property type="component" value="Unassembled WGS sequence"/>
</dbReference>
<dbReference type="InterPro" id="IPR050090">
    <property type="entry name" value="Tyrosine_recombinase_XerCD"/>
</dbReference>